<evidence type="ECO:0000313" key="2">
    <source>
        <dbReference type="Proteomes" id="UP001060085"/>
    </source>
</evidence>
<proteinExistence type="predicted"/>
<keyword evidence="2" id="KW-1185">Reference proteome</keyword>
<protein>
    <submittedName>
        <fullName evidence="1">Uncharacterized protein</fullName>
    </submittedName>
</protein>
<name>A0ACC0BY65_CATRO</name>
<evidence type="ECO:0000313" key="1">
    <source>
        <dbReference type="EMBL" id="KAI5677626.1"/>
    </source>
</evidence>
<dbReference type="Proteomes" id="UP001060085">
    <property type="component" value="Linkage Group LG02"/>
</dbReference>
<dbReference type="EMBL" id="CM044702">
    <property type="protein sequence ID" value="KAI5677626.1"/>
    <property type="molecule type" value="Genomic_DNA"/>
</dbReference>
<accession>A0ACC0BY65</accession>
<comment type="caution">
    <text evidence="1">The sequence shown here is derived from an EMBL/GenBank/DDBJ whole genome shotgun (WGS) entry which is preliminary data.</text>
</comment>
<gene>
    <name evidence="1" type="ORF">M9H77_08576</name>
</gene>
<organism evidence="1 2">
    <name type="scientific">Catharanthus roseus</name>
    <name type="common">Madagascar periwinkle</name>
    <name type="synonym">Vinca rosea</name>
    <dbReference type="NCBI Taxonomy" id="4058"/>
    <lineage>
        <taxon>Eukaryota</taxon>
        <taxon>Viridiplantae</taxon>
        <taxon>Streptophyta</taxon>
        <taxon>Embryophyta</taxon>
        <taxon>Tracheophyta</taxon>
        <taxon>Spermatophyta</taxon>
        <taxon>Magnoliopsida</taxon>
        <taxon>eudicotyledons</taxon>
        <taxon>Gunneridae</taxon>
        <taxon>Pentapetalae</taxon>
        <taxon>asterids</taxon>
        <taxon>lamiids</taxon>
        <taxon>Gentianales</taxon>
        <taxon>Apocynaceae</taxon>
        <taxon>Rauvolfioideae</taxon>
        <taxon>Vinceae</taxon>
        <taxon>Catharanthinae</taxon>
        <taxon>Catharanthus</taxon>
    </lineage>
</organism>
<sequence length="139" mass="15971">MKKQRSTTNPKSPPPTTRAKTTTTTKKKPKSSGCSRKVKAEIAAPASAEDVKFEEDQKIRNDEREFVKAEELGIAEWEDFEWPQLFLNGGFDEQMSWGTCWFPPWDMEFIDDVVWEDDIWDLKQIKNVPSSPLPLPSPP</sequence>
<reference evidence="2" key="1">
    <citation type="journal article" date="2023" name="Nat. Plants">
        <title>Single-cell RNA sequencing provides a high-resolution roadmap for understanding the multicellular compartmentation of specialized metabolism.</title>
        <authorList>
            <person name="Sun S."/>
            <person name="Shen X."/>
            <person name="Li Y."/>
            <person name="Li Y."/>
            <person name="Wang S."/>
            <person name="Li R."/>
            <person name="Zhang H."/>
            <person name="Shen G."/>
            <person name="Guo B."/>
            <person name="Wei J."/>
            <person name="Xu J."/>
            <person name="St-Pierre B."/>
            <person name="Chen S."/>
            <person name="Sun C."/>
        </authorList>
    </citation>
    <scope>NUCLEOTIDE SEQUENCE [LARGE SCALE GENOMIC DNA]</scope>
</reference>